<evidence type="ECO:0000256" key="1">
    <source>
        <dbReference type="ARBA" id="ARBA00004141"/>
    </source>
</evidence>
<feature type="domain" description="Sodium/calcium exchanger membrane region" evidence="6">
    <location>
        <begin position="178"/>
        <end position="322"/>
    </location>
</feature>
<keyword evidence="2 5" id="KW-0812">Transmembrane</keyword>
<feature type="transmembrane region" description="Helical" evidence="5">
    <location>
        <begin position="126"/>
        <end position="145"/>
    </location>
</feature>
<evidence type="ECO:0000256" key="4">
    <source>
        <dbReference type="ARBA" id="ARBA00023136"/>
    </source>
</evidence>
<evidence type="ECO:0000313" key="7">
    <source>
        <dbReference type="EMBL" id="TDQ39855.1"/>
    </source>
</evidence>
<feature type="transmembrane region" description="Helical" evidence="5">
    <location>
        <begin position="30"/>
        <end position="48"/>
    </location>
</feature>
<evidence type="ECO:0000256" key="3">
    <source>
        <dbReference type="ARBA" id="ARBA00022989"/>
    </source>
</evidence>
<keyword evidence="3 5" id="KW-1133">Transmembrane helix</keyword>
<dbReference type="Gene3D" id="6.10.280.80">
    <property type="entry name" value="NCX, peripheral helical region"/>
    <property type="match status" value="1"/>
</dbReference>
<keyword evidence="8" id="KW-1185">Reference proteome</keyword>
<dbReference type="InterPro" id="IPR044880">
    <property type="entry name" value="NCX_ion-bd_dom_sf"/>
</dbReference>
<feature type="domain" description="Sodium/calcium exchanger membrane region" evidence="6">
    <location>
        <begin position="6"/>
        <end position="143"/>
    </location>
</feature>
<dbReference type="InterPro" id="IPR004837">
    <property type="entry name" value="NaCa_Exmemb"/>
</dbReference>
<dbReference type="GO" id="GO:0005262">
    <property type="term" value="F:calcium channel activity"/>
    <property type="evidence" value="ECO:0007669"/>
    <property type="project" value="TreeGrafter"/>
</dbReference>
<comment type="caution">
    <text evidence="7">The sequence shown here is derived from an EMBL/GenBank/DDBJ whole genome shotgun (WGS) entry which is preliminary data.</text>
</comment>
<dbReference type="GO" id="GO:0008273">
    <property type="term" value="F:calcium, potassium:sodium antiporter activity"/>
    <property type="evidence" value="ECO:0007669"/>
    <property type="project" value="TreeGrafter"/>
</dbReference>
<feature type="transmembrane region" description="Helical" evidence="5">
    <location>
        <begin position="6"/>
        <end position="23"/>
    </location>
</feature>
<feature type="transmembrane region" description="Helical" evidence="5">
    <location>
        <begin position="243"/>
        <end position="265"/>
    </location>
</feature>
<dbReference type="Pfam" id="PF01699">
    <property type="entry name" value="Na_Ca_ex"/>
    <property type="match status" value="2"/>
</dbReference>
<keyword evidence="4 5" id="KW-0472">Membrane</keyword>
<reference evidence="7 8" key="1">
    <citation type="submission" date="2019-03" db="EMBL/GenBank/DDBJ databases">
        <title>Genomic Encyclopedia of Type Strains, Phase IV (KMG-IV): sequencing the most valuable type-strain genomes for metagenomic binning, comparative biology and taxonomic classification.</title>
        <authorList>
            <person name="Goeker M."/>
        </authorList>
    </citation>
    <scope>NUCLEOTIDE SEQUENCE [LARGE SCALE GENOMIC DNA]</scope>
    <source>
        <strain evidence="7 8">DSM 19605</strain>
    </source>
</reference>
<dbReference type="PANTHER" id="PTHR10846">
    <property type="entry name" value="SODIUM/POTASSIUM/CALCIUM EXCHANGER"/>
    <property type="match status" value="1"/>
</dbReference>
<gene>
    <name evidence="7" type="ORF">DFR43_11831</name>
</gene>
<dbReference type="EMBL" id="SNYL01000018">
    <property type="protein sequence ID" value="TDQ39855.1"/>
    <property type="molecule type" value="Genomic_DNA"/>
</dbReference>
<name>A0A4R6U5S3_9BURK</name>
<proteinExistence type="predicted"/>
<dbReference type="NCBIfam" id="TIGR00367">
    <property type="entry name" value="calcium/sodium antiporter"/>
    <property type="match status" value="1"/>
</dbReference>
<comment type="subcellular location">
    <subcellularLocation>
        <location evidence="1">Membrane</location>
        <topology evidence="1">Multi-pass membrane protein</topology>
    </subcellularLocation>
</comment>
<sequence length="362" mass="37735">MWLDGLWFVVGLGALVLGADALVRGASKLALTLGISPLVVGLTIVAFGTSAPELAVSTSAVLGGQTDIAVGNVVGSNIFNVLFILGLSALIVPLVVHQQLIRQEVPIMLGASLLLALLGLDGRIVFWEGGLLFALLCAYTAYLVIQSRSAQAVASPTVFDEAVQPPSTGAWDARPWVQWALIAVGLALLVWGADRLVDAAVAFARAWGVSDLVIGLTIVAAGTSMPEVATSIAAALKGERDIAVGNVVGSNTFNILGVVGVSGLVSGQAGLTLADSLRHFDMWVMLAVAMACLPIFLTGRSIARWEGGVFLAYYVAYATYLILAAQQHAQLYAFSAVMLGFVLPLTLVTLVVLWLREPGGRG</sequence>
<dbReference type="GO" id="GO:0006874">
    <property type="term" value="P:intracellular calcium ion homeostasis"/>
    <property type="evidence" value="ECO:0007669"/>
    <property type="project" value="TreeGrafter"/>
</dbReference>
<feature type="transmembrane region" description="Helical" evidence="5">
    <location>
        <begin position="68"/>
        <end position="92"/>
    </location>
</feature>
<dbReference type="Proteomes" id="UP000295510">
    <property type="component" value="Unassembled WGS sequence"/>
</dbReference>
<evidence type="ECO:0000313" key="8">
    <source>
        <dbReference type="Proteomes" id="UP000295510"/>
    </source>
</evidence>
<dbReference type="RefSeq" id="WP_133599080.1">
    <property type="nucleotide sequence ID" value="NZ_SNYL01000018.1"/>
</dbReference>
<evidence type="ECO:0000256" key="5">
    <source>
        <dbReference type="SAM" id="Phobius"/>
    </source>
</evidence>
<protein>
    <submittedName>
        <fullName evidence="7">Cation:H+ antiporter</fullName>
    </submittedName>
</protein>
<evidence type="ECO:0000259" key="6">
    <source>
        <dbReference type="Pfam" id="PF01699"/>
    </source>
</evidence>
<dbReference type="OrthoDB" id="9794225at2"/>
<dbReference type="GO" id="GO:0005886">
    <property type="term" value="C:plasma membrane"/>
    <property type="evidence" value="ECO:0007669"/>
    <property type="project" value="TreeGrafter"/>
</dbReference>
<dbReference type="AlphaFoldDB" id="A0A4R6U5S3"/>
<feature type="transmembrane region" description="Helical" evidence="5">
    <location>
        <begin position="277"/>
        <end position="297"/>
    </location>
</feature>
<organism evidence="7 8">
    <name type="scientific">Tepidicella xavieri</name>
    <dbReference type="NCBI Taxonomy" id="360241"/>
    <lineage>
        <taxon>Bacteria</taxon>
        <taxon>Pseudomonadati</taxon>
        <taxon>Pseudomonadota</taxon>
        <taxon>Betaproteobacteria</taxon>
        <taxon>Burkholderiales</taxon>
        <taxon>Tepidicella</taxon>
    </lineage>
</organism>
<evidence type="ECO:0000256" key="2">
    <source>
        <dbReference type="ARBA" id="ARBA00022692"/>
    </source>
</evidence>
<dbReference type="PANTHER" id="PTHR10846:SF8">
    <property type="entry name" value="INNER MEMBRANE PROTEIN YRBG"/>
    <property type="match status" value="1"/>
</dbReference>
<feature type="transmembrane region" description="Helical" evidence="5">
    <location>
        <begin position="309"/>
        <end position="325"/>
    </location>
</feature>
<accession>A0A4R6U5S3</accession>
<feature type="transmembrane region" description="Helical" evidence="5">
    <location>
        <begin position="176"/>
        <end position="193"/>
    </location>
</feature>
<dbReference type="InterPro" id="IPR004481">
    <property type="entry name" value="K/Na/Ca-exchanger"/>
</dbReference>
<dbReference type="Gene3D" id="1.20.1420.30">
    <property type="entry name" value="NCX, central ion-binding region"/>
    <property type="match status" value="1"/>
</dbReference>
<feature type="transmembrane region" description="Helical" evidence="5">
    <location>
        <begin position="331"/>
        <end position="355"/>
    </location>
</feature>